<evidence type="ECO:0000256" key="6">
    <source>
        <dbReference type="ARBA" id="ARBA00022777"/>
    </source>
</evidence>
<comment type="catalytic activity">
    <reaction evidence="1">
        <text>ATP + protein L-histidine = ADP + protein N-phospho-L-histidine.</text>
        <dbReference type="EC" id="2.7.13.3"/>
    </reaction>
</comment>
<feature type="domain" description="Histidine kinase" evidence="8">
    <location>
        <begin position="1"/>
        <end position="198"/>
    </location>
</feature>
<dbReference type="PRINTS" id="PR00344">
    <property type="entry name" value="BCTRLSENSOR"/>
</dbReference>
<sequence>MINKKDTIESQLNWLDNIKAENVRMTNLVNDLLFIARSDSNETQLEMSNFPLDIVCKETAISFKLLCEGRNIDILEDIQSNVNFYGSEARIKQLITILTDNAVKYTPSGGHIKISLRRTDTNVEVVVSDTGVGIPKEHHHKIFDRFYRVDSSRSSESGGSGLGLSIAKIIVKEHHGHINVNSAPGQGSHFYITLPLKRKVLREK</sequence>
<dbReference type="PANTHER" id="PTHR43711:SF1">
    <property type="entry name" value="HISTIDINE KINASE 1"/>
    <property type="match status" value="1"/>
</dbReference>
<name>A0A0L6JRL9_9FIRM</name>
<dbReference type="STRING" id="398512.Bccel_3702"/>
<evidence type="ECO:0000256" key="3">
    <source>
        <dbReference type="ARBA" id="ARBA00012438"/>
    </source>
</evidence>
<evidence type="ECO:0000256" key="4">
    <source>
        <dbReference type="ARBA" id="ARBA00022553"/>
    </source>
</evidence>
<keyword evidence="9" id="KW-0547">Nucleotide-binding</keyword>
<keyword evidence="6" id="KW-0418">Kinase</keyword>
<dbReference type="Pfam" id="PF02518">
    <property type="entry name" value="HATPase_c"/>
    <property type="match status" value="1"/>
</dbReference>
<dbReference type="PANTHER" id="PTHR43711">
    <property type="entry name" value="TWO-COMPONENT HISTIDINE KINASE"/>
    <property type="match status" value="1"/>
</dbReference>
<keyword evidence="9" id="KW-0067">ATP-binding</keyword>
<comment type="caution">
    <text evidence="9">The sequence shown here is derived from an EMBL/GenBank/DDBJ whole genome shotgun (WGS) entry which is preliminary data.</text>
</comment>
<gene>
    <name evidence="9" type="ORF">Bccel_3702</name>
</gene>
<evidence type="ECO:0000313" key="10">
    <source>
        <dbReference type="Proteomes" id="UP000036923"/>
    </source>
</evidence>
<keyword evidence="10" id="KW-1185">Reference proteome</keyword>
<dbReference type="SUPFAM" id="SSF55874">
    <property type="entry name" value="ATPase domain of HSP90 chaperone/DNA topoisomerase II/histidine kinase"/>
    <property type="match status" value="1"/>
</dbReference>
<dbReference type="CDD" id="cd00075">
    <property type="entry name" value="HATPase"/>
    <property type="match status" value="1"/>
</dbReference>
<proteinExistence type="predicted"/>
<dbReference type="GO" id="GO:0000160">
    <property type="term" value="P:phosphorelay signal transduction system"/>
    <property type="evidence" value="ECO:0007669"/>
    <property type="project" value="UniProtKB-KW"/>
</dbReference>
<accession>A0A0L6JRL9</accession>
<evidence type="ECO:0000313" key="9">
    <source>
        <dbReference type="EMBL" id="KNY28428.1"/>
    </source>
</evidence>
<dbReference type="Proteomes" id="UP000036923">
    <property type="component" value="Unassembled WGS sequence"/>
</dbReference>
<dbReference type="RefSeq" id="WP_050753605.1">
    <property type="nucleotide sequence ID" value="NZ_LGTC01000001.1"/>
</dbReference>
<comment type="subcellular location">
    <subcellularLocation>
        <location evidence="2">Membrane</location>
    </subcellularLocation>
</comment>
<keyword evidence="7" id="KW-0902">Two-component regulatory system</keyword>
<keyword evidence="5" id="KW-0808">Transferase</keyword>
<dbReference type="InterPro" id="IPR050736">
    <property type="entry name" value="Sensor_HK_Regulatory"/>
</dbReference>
<keyword evidence="4" id="KW-0597">Phosphoprotein</keyword>
<dbReference type="InterPro" id="IPR003594">
    <property type="entry name" value="HATPase_dom"/>
</dbReference>
<evidence type="ECO:0000256" key="1">
    <source>
        <dbReference type="ARBA" id="ARBA00000085"/>
    </source>
</evidence>
<dbReference type="EMBL" id="LGTC01000001">
    <property type="protein sequence ID" value="KNY28428.1"/>
    <property type="molecule type" value="Genomic_DNA"/>
</dbReference>
<dbReference type="EC" id="2.7.13.3" evidence="3"/>
<evidence type="ECO:0000256" key="2">
    <source>
        <dbReference type="ARBA" id="ARBA00004370"/>
    </source>
</evidence>
<protein>
    <recommendedName>
        <fullName evidence="3">histidine kinase</fullName>
        <ecNumber evidence="3">2.7.13.3</ecNumber>
    </recommendedName>
</protein>
<dbReference type="FunFam" id="3.30.565.10:FF:000006">
    <property type="entry name" value="Sensor histidine kinase WalK"/>
    <property type="match status" value="1"/>
</dbReference>
<dbReference type="InterPro" id="IPR036890">
    <property type="entry name" value="HATPase_C_sf"/>
</dbReference>
<evidence type="ECO:0000256" key="7">
    <source>
        <dbReference type="ARBA" id="ARBA00023012"/>
    </source>
</evidence>
<reference evidence="10" key="1">
    <citation type="submission" date="2015-07" db="EMBL/GenBank/DDBJ databases">
        <title>Near-Complete Genome Sequence of the Cellulolytic Bacterium Bacteroides (Pseudobacteroides) cellulosolvens ATCC 35603.</title>
        <authorList>
            <person name="Dassa B."/>
            <person name="Utturkar S.M."/>
            <person name="Klingeman D.M."/>
            <person name="Hurt R.A."/>
            <person name="Keller M."/>
            <person name="Xu J."/>
            <person name="Reddy Y.H.K."/>
            <person name="Borovok I."/>
            <person name="Grinberg I.R."/>
            <person name="Lamed R."/>
            <person name="Zhivin O."/>
            <person name="Bayer E.A."/>
            <person name="Brown S.D."/>
        </authorList>
    </citation>
    <scope>NUCLEOTIDE SEQUENCE [LARGE SCALE GENOMIC DNA]</scope>
    <source>
        <strain evidence="10">DSM 2933</strain>
    </source>
</reference>
<dbReference type="GO" id="GO:0004673">
    <property type="term" value="F:protein histidine kinase activity"/>
    <property type="evidence" value="ECO:0007669"/>
    <property type="project" value="UniProtKB-EC"/>
</dbReference>
<dbReference type="InterPro" id="IPR004358">
    <property type="entry name" value="Sig_transdc_His_kin-like_C"/>
</dbReference>
<dbReference type="eggNOG" id="COG5002">
    <property type="taxonomic scope" value="Bacteria"/>
</dbReference>
<evidence type="ECO:0000259" key="8">
    <source>
        <dbReference type="PROSITE" id="PS50109"/>
    </source>
</evidence>
<dbReference type="AlphaFoldDB" id="A0A0L6JRL9"/>
<evidence type="ECO:0000256" key="5">
    <source>
        <dbReference type="ARBA" id="ARBA00022679"/>
    </source>
</evidence>
<dbReference type="GO" id="GO:0005524">
    <property type="term" value="F:ATP binding"/>
    <property type="evidence" value="ECO:0007669"/>
    <property type="project" value="UniProtKB-KW"/>
</dbReference>
<dbReference type="InterPro" id="IPR005467">
    <property type="entry name" value="His_kinase_dom"/>
</dbReference>
<dbReference type="Gene3D" id="3.30.565.10">
    <property type="entry name" value="Histidine kinase-like ATPase, C-terminal domain"/>
    <property type="match status" value="1"/>
</dbReference>
<dbReference type="PROSITE" id="PS50109">
    <property type="entry name" value="HIS_KIN"/>
    <property type="match status" value="1"/>
</dbReference>
<dbReference type="SMART" id="SM00387">
    <property type="entry name" value="HATPase_c"/>
    <property type="match status" value="1"/>
</dbReference>
<dbReference type="GO" id="GO:0016020">
    <property type="term" value="C:membrane"/>
    <property type="evidence" value="ECO:0007669"/>
    <property type="project" value="UniProtKB-SubCell"/>
</dbReference>
<organism evidence="9 10">
    <name type="scientific">Pseudobacteroides cellulosolvens ATCC 35603 = DSM 2933</name>
    <dbReference type="NCBI Taxonomy" id="398512"/>
    <lineage>
        <taxon>Bacteria</taxon>
        <taxon>Bacillati</taxon>
        <taxon>Bacillota</taxon>
        <taxon>Clostridia</taxon>
        <taxon>Eubacteriales</taxon>
        <taxon>Oscillospiraceae</taxon>
        <taxon>Pseudobacteroides</taxon>
    </lineage>
</organism>